<dbReference type="InterPro" id="IPR050131">
    <property type="entry name" value="Peptidase_S8_subtilisin-like"/>
</dbReference>
<evidence type="ECO:0008006" key="10">
    <source>
        <dbReference type="Google" id="ProtNLM"/>
    </source>
</evidence>
<dbReference type="InterPro" id="IPR036852">
    <property type="entry name" value="Peptidase_S8/S53_dom_sf"/>
</dbReference>
<gene>
    <name evidence="8" type="ORF">CANCADRAFT_31166</name>
</gene>
<dbReference type="PANTHER" id="PTHR43806">
    <property type="entry name" value="PEPTIDASE S8"/>
    <property type="match status" value="1"/>
</dbReference>
<dbReference type="GO" id="GO:0006508">
    <property type="term" value="P:proteolysis"/>
    <property type="evidence" value="ECO:0007669"/>
    <property type="project" value="UniProtKB-KW"/>
</dbReference>
<evidence type="ECO:0000256" key="1">
    <source>
        <dbReference type="ARBA" id="ARBA00011073"/>
    </source>
</evidence>
<dbReference type="CDD" id="cd04077">
    <property type="entry name" value="Peptidases_S8_PCSK9_ProteinaseK_like"/>
    <property type="match status" value="1"/>
</dbReference>
<evidence type="ECO:0000259" key="7">
    <source>
        <dbReference type="Pfam" id="PF05922"/>
    </source>
</evidence>
<dbReference type="SUPFAM" id="SSF54897">
    <property type="entry name" value="Protease propeptides/inhibitors"/>
    <property type="match status" value="1"/>
</dbReference>
<evidence type="ECO:0000259" key="6">
    <source>
        <dbReference type="Pfam" id="PF00082"/>
    </source>
</evidence>
<dbReference type="SUPFAM" id="SSF52743">
    <property type="entry name" value="Subtilisin-like"/>
    <property type="match status" value="1"/>
</dbReference>
<feature type="active site" description="Charge relay system" evidence="5">
    <location>
        <position position="171"/>
    </location>
</feature>
<dbReference type="Pfam" id="PF05922">
    <property type="entry name" value="Inhibitor_I9"/>
    <property type="match status" value="1"/>
</dbReference>
<organism evidence="8 9">
    <name type="scientific">Tortispora caseinolytica NRRL Y-17796</name>
    <dbReference type="NCBI Taxonomy" id="767744"/>
    <lineage>
        <taxon>Eukaryota</taxon>
        <taxon>Fungi</taxon>
        <taxon>Dikarya</taxon>
        <taxon>Ascomycota</taxon>
        <taxon>Saccharomycotina</taxon>
        <taxon>Trigonopsidomycetes</taxon>
        <taxon>Trigonopsidales</taxon>
        <taxon>Trigonopsidaceae</taxon>
        <taxon>Tortispora</taxon>
    </lineage>
</organism>
<proteinExistence type="inferred from homology"/>
<evidence type="ECO:0000256" key="5">
    <source>
        <dbReference type="PROSITE-ProRule" id="PRU01240"/>
    </source>
</evidence>
<feature type="active site" description="Charge relay system" evidence="5">
    <location>
        <position position="354"/>
    </location>
</feature>
<dbReference type="InterPro" id="IPR015500">
    <property type="entry name" value="Peptidase_S8_subtilisin-rel"/>
</dbReference>
<keyword evidence="4 5" id="KW-0720">Serine protease</keyword>
<dbReference type="InterPro" id="IPR023828">
    <property type="entry name" value="Peptidase_S8_Ser-AS"/>
</dbReference>
<dbReference type="InterPro" id="IPR010259">
    <property type="entry name" value="S8pro/Inhibitor_I9"/>
</dbReference>
<dbReference type="GO" id="GO:0004252">
    <property type="term" value="F:serine-type endopeptidase activity"/>
    <property type="evidence" value="ECO:0007669"/>
    <property type="project" value="UniProtKB-UniRule"/>
</dbReference>
<sequence length="413" mass="43864">MAAAFEEGEAIPNHYIVKLKEGTVFDNHVYKVSNLLAKRDNVASDLIDIVTVANYSMPGFVGYSGYLDEQAVDALRNNEEVEYVQPDIFYTVNAAIAIPDDQTSGNIVPPSLDGSTSNPDSEYPGTYFKIDPNNGNWGLGAISNPASGDADLSYYWHDQTLGEGVTIYVCDTGVDVTHPEFEGRASWGFSAYGTYTDGHGHGTHCAGISASKTYGVAKKASIVAVKVLADNGYGSTSAILQGYEWVYKNSDHTKSVINNSLGSPAHDSALKQAQLALGRAGIIFAGAAGNDNADSCMGNPGESTAETIIVGNHDINYAKTRSSSWGTCVDIWAPGTNILSTIPGGKTARMTGTSMAAPHVAGVAALFLGQGVQAKDVWNKMQALSIKNKITGLNSYDHNRMLYNGAGWSVLDY</sequence>
<reference evidence="9" key="1">
    <citation type="submission" date="2016-02" db="EMBL/GenBank/DDBJ databases">
        <title>Comparative genomics of biotechnologically important yeasts.</title>
        <authorList>
            <consortium name="DOE Joint Genome Institute"/>
            <person name="Riley R."/>
            <person name="Haridas S."/>
            <person name="Wolfe K.H."/>
            <person name="Lopes M.R."/>
            <person name="Hittinger C.T."/>
            <person name="Goker M."/>
            <person name="Salamov A."/>
            <person name="Wisecaver J."/>
            <person name="Long T.M."/>
            <person name="Aerts A.L."/>
            <person name="Barry K."/>
            <person name="Choi C."/>
            <person name="Clum A."/>
            <person name="Coughlan A.Y."/>
            <person name="Deshpande S."/>
            <person name="Douglass A.P."/>
            <person name="Hanson S.J."/>
            <person name="Klenk H.-P."/>
            <person name="Labutti K."/>
            <person name="Lapidus A."/>
            <person name="Lindquist E."/>
            <person name="Lipzen A."/>
            <person name="Meier-Kolthoff J.P."/>
            <person name="Ohm R.A."/>
            <person name="Otillar R.P."/>
            <person name="Pangilinan J."/>
            <person name="Peng Y."/>
            <person name="Rokas A."/>
            <person name="Rosa C.A."/>
            <person name="Scheuner C."/>
            <person name="Sibirny A.A."/>
            <person name="Slot J.C."/>
            <person name="Stielow J.B."/>
            <person name="Sun H."/>
            <person name="Kurtzman C.P."/>
            <person name="Blackwell M."/>
            <person name="Jeffries T.W."/>
            <person name="Grigoriev I.V."/>
        </authorList>
    </citation>
    <scope>NUCLEOTIDE SEQUENCE [LARGE SCALE GENOMIC DNA]</scope>
    <source>
        <strain evidence="9">NRRL Y-17796</strain>
    </source>
</reference>
<dbReference type="Pfam" id="PF00082">
    <property type="entry name" value="Peptidase_S8"/>
    <property type="match status" value="1"/>
</dbReference>
<dbReference type="PROSITE" id="PS51892">
    <property type="entry name" value="SUBTILASE"/>
    <property type="match status" value="1"/>
</dbReference>
<evidence type="ECO:0000256" key="2">
    <source>
        <dbReference type="ARBA" id="ARBA00022670"/>
    </source>
</evidence>
<protein>
    <recommendedName>
        <fullName evidence="10">Peptidase S8/S53 domain-containing protein</fullName>
    </recommendedName>
</protein>
<dbReference type="Proteomes" id="UP000095023">
    <property type="component" value="Unassembled WGS sequence"/>
</dbReference>
<feature type="domain" description="Inhibitor I9" evidence="7">
    <location>
        <begin position="15"/>
        <end position="91"/>
    </location>
</feature>
<dbReference type="InterPro" id="IPR037045">
    <property type="entry name" value="S8pro/Inhibitor_I9_sf"/>
</dbReference>
<name>A0A1E4TEJ4_9ASCO</name>
<dbReference type="AlphaFoldDB" id="A0A1E4TEJ4"/>
<dbReference type="OrthoDB" id="206201at2759"/>
<dbReference type="PROSITE" id="PS00138">
    <property type="entry name" value="SUBTILASE_SER"/>
    <property type="match status" value="1"/>
</dbReference>
<keyword evidence="2 5" id="KW-0645">Protease</keyword>
<evidence type="ECO:0000313" key="8">
    <source>
        <dbReference type="EMBL" id="ODV90108.1"/>
    </source>
</evidence>
<dbReference type="InterPro" id="IPR000209">
    <property type="entry name" value="Peptidase_S8/S53_dom"/>
</dbReference>
<dbReference type="Gene3D" id="3.30.70.80">
    <property type="entry name" value="Peptidase S8 propeptide/proteinase inhibitor I9"/>
    <property type="match status" value="1"/>
</dbReference>
<feature type="active site" description="Charge relay system" evidence="5">
    <location>
        <position position="201"/>
    </location>
</feature>
<dbReference type="EMBL" id="KV453842">
    <property type="protein sequence ID" value="ODV90108.1"/>
    <property type="molecule type" value="Genomic_DNA"/>
</dbReference>
<dbReference type="PANTHER" id="PTHR43806:SF66">
    <property type="entry name" value="SERIN ENDOPEPTIDASE"/>
    <property type="match status" value="1"/>
</dbReference>
<dbReference type="Gene3D" id="3.40.50.200">
    <property type="entry name" value="Peptidase S8/S53 domain"/>
    <property type="match status" value="1"/>
</dbReference>
<accession>A0A1E4TEJ4</accession>
<dbReference type="PRINTS" id="PR00723">
    <property type="entry name" value="SUBTILISIN"/>
</dbReference>
<keyword evidence="9" id="KW-1185">Reference proteome</keyword>
<evidence type="ECO:0000313" key="9">
    <source>
        <dbReference type="Proteomes" id="UP000095023"/>
    </source>
</evidence>
<comment type="similarity">
    <text evidence="1 5">Belongs to the peptidase S8 family.</text>
</comment>
<evidence type="ECO:0000256" key="4">
    <source>
        <dbReference type="ARBA" id="ARBA00022825"/>
    </source>
</evidence>
<keyword evidence="3 5" id="KW-0378">Hydrolase</keyword>
<evidence type="ECO:0000256" key="3">
    <source>
        <dbReference type="ARBA" id="ARBA00022801"/>
    </source>
</evidence>
<dbReference type="InterPro" id="IPR034193">
    <property type="entry name" value="PCSK9_ProteinaseK-like"/>
</dbReference>
<feature type="domain" description="Peptidase S8/S53" evidence="6">
    <location>
        <begin position="162"/>
        <end position="389"/>
    </location>
</feature>